<dbReference type="OrthoDB" id="112032at2"/>
<name>A6FX50_9BACT</name>
<dbReference type="Gene3D" id="1.10.10.60">
    <property type="entry name" value="Homeodomain-like"/>
    <property type="match status" value="2"/>
</dbReference>
<keyword evidence="6" id="KW-1185">Reference proteome</keyword>
<dbReference type="AlphaFoldDB" id="A6FX50"/>
<dbReference type="SMART" id="SM00342">
    <property type="entry name" value="HTH_ARAC"/>
    <property type="match status" value="1"/>
</dbReference>
<dbReference type="Pfam" id="PF12833">
    <property type="entry name" value="HTH_18"/>
    <property type="match status" value="1"/>
</dbReference>
<organism evidence="5 6">
    <name type="scientific">Plesiocystis pacifica SIR-1</name>
    <dbReference type="NCBI Taxonomy" id="391625"/>
    <lineage>
        <taxon>Bacteria</taxon>
        <taxon>Pseudomonadati</taxon>
        <taxon>Myxococcota</taxon>
        <taxon>Polyangia</taxon>
        <taxon>Nannocystales</taxon>
        <taxon>Nannocystaceae</taxon>
        <taxon>Plesiocystis</taxon>
    </lineage>
</organism>
<comment type="caution">
    <text evidence="5">The sequence shown here is derived from an EMBL/GenBank/DDBJ whole genome shotgun (WGS) entry which is preliminary data.</text>
</comment>
<accession>A6FX50</accession>
<evidence type="ECO:0000256" key="2">
    <source>
        <dbReference type="ARBA" id="ARBA00023125"/>
    </source>
</evidence>
<reference evidence="5 6" key="1">
    <citation type="submission" date="2007-06" db="EMBL/GenBank/DDBJ databases">
        <authorList>
            <person name="Shimkets L."/>
            <person name="Ferriera S."/>
            <person name="Johnson J."/>
            <person name="Kravitz S."/>
            <person name="Beeson K."/>
            <person name="Sutton G."/>
            <person name="Rogers Y.-H."/>
            <person name="Friedman R."/>
            <person name="Frazier M."/>
            <person name="Venter J.C."/>
        </authorList>
    </citation>
    <scope>NUCLEOTIDE SEQUENCE [LARGE SCALE GENOMIC DNA]</scope>
    <source>
        <strain evidence="5 6">SIR-1</strain>
    </source>
</reference>
<proteinExistence type="predicted"/>
<dbReference type="EMBL" id="ABCS01000001">
    <property type="protein sequence ID" value="EDM81874.1"/>
    <property type="molecule type" value="Genomic_DNA"/>
</dbReference>
<evidence type="ECO:0000256" key="3">
    <source>
        <dbReference type="ARBA" id="ARBA00023163"/>
    </source>
</evidence>
<protein>
    <submittedName>
        <fullName evidence="5">Two-component response regulator</fullName>
    </submittedName>
</protein>
<evidence type="ECO:0000313" key="6">
    <source>
        <dbReference type="Proteomes" id="UP000005801"/>
    </source>
</evidence>
<keyword evidence="1" id="KW-0805">Transcription regulation</keyword>
<dbReference type="GO" id="GO:0003700">
    <property type="term" value="F:DNA-binding transcription factor activity"/>
    <property type="evidence" value="ECO:0007669"/>
    <property type="project" value="InterPro"/>
</dbReference>
<keyword evidence="2" id="KW-0238">DNA-binding</keyword>
<dbReference type="eggNOG" id="COG2207">
    <property type="taxonomic scope" value="Bacteria"/>
</dbReference>
<dbReference type="PROSITE" id="PS01124">
    <property type="entry name" value="HTH_ARAC_FAMILY_2"/>
    <property type="match status" value="1"/>
</dbReference>
<dbReference type="InterPro" id="IPR018060">
    <property type="entry name" value="HTH_AraC"/>
</dbReference>
<keyword evidence="3" id="KW-0804">Transcription</keyword>
<evidence type="ECO:0000313" key="5">
    <source>
        <dbReference type="EMBL" id="EDM81874.1"/>
    </source>
</evidence>
<dbReference type="PANTHER" id="PTHR43280:SF27">
    <property type="entry name" value="TRANSCRIPTIONAL REGULATOR MTLR"/>
    <property type="match status" value="1"/>
</dbReference>
<dbReference type="Proteomes" id="UP000005801">
    <property type="component" value="Unassembled WGS sequence"/>
</dbReference>
<dbReference type="RefSeq" id="WP_006969049.1">
    <property type="nucleotide sequence ID" value="NZ_ABCS01000001.1"/>
</dbReference>
<feature type="domain" description="HTH araC/xylS-type" evidence="4">
    <location>
        <begin position="500"/>
        <end position="598"/>
    </location>
</feature>
<gene>
    <name evidence="5" type="ORF">PPSIR1_05388</name>
</gene>
<sequence length="606" mass="68541">MANAGDSDGAWLHRLRNHYAIQNVTAMRPSLPFWVIHWRDDGSLDWMELGAPSRELKPFHFEIHFGREERRDQHYLEALAEATDAGGPTIRELSGWWDLFCPIRLEGAPRMFLHAGQFLRRQPSWDFLAARWRELTGQEPAGANPDFVRFTKMALSLPVLEDEAVEALQEFARLYADTLGGSDEGSIHDRVDELNDGVLNRLWPIDDWVQLALSGEKFQLTPWNLEGGLTPWMKEGMGISRLPTVAMALMPVDPPTSSLDPTQLLIRNAELQRAVITFVRGFKETAATTLEDYGVSLITSTRRGRSKARARVELRERAQQLQDFVRERFALRCVVGIGSASPPGSRLDGSLREAVLALHMCVQLERDVLFHDEHEGSERFAYTALHRSGRALVDAFVEENPNATKLAADRYVRLVLVYAKERVEIVRGQLLAMLFQILDAIQRRHPINDAARDEFAAQLVRELESAHALSHIIEAFKAALGRLSFVSSRVLEGPKLMRIEVILHHLRSNYAEQLRLPDVAKKAGMSVPAFSRAFKQATGASFLAYLREVRVEHAKRLLMTTPLIAEEIAHACGFQSQHHLIRSFKKVTGETPGAFRESMRRRSDDS</sequence>
<dbReference type="STRING" id="391625.PPSIR1_05388"/>
<dbReference type="SUPFAM" id="SSF46689">
    <property type="entry name" value="Homeodomain-like"/>
    <property type="match status" value="2"/>
</dbReference>
<evidence type="ECO:0000259" key="4">
    <source>
        <dbReference type="PROSITE" id="PS01124"/>
    </source>
</evidence>
<dbReference type="PANTHER" id="PTHR43280">
    <property type="entry name" value="ARAC-FAMILY TRANSCRIPTIONAL REGULATOR"/>
    <property type="match status" value="1"/>
</dbReference>
<dbReference type="InterPro" id="IPR009057">
    <property type="entry name" value="Homeodomain-like_sf"/>
</dbReference>
<evidence type="ECO:0000256" key="1">
    <source>
        <dbReference type="ARBA" id="ARBA00023015"/>
    </source>
</evidence>
<dbReference type="GO" id="GO:0043565">
    <property type="term" value="F:sequence-specific DNA binding"/>
    <property type="evidence" value="ECO:0007669"/>
    <property type="project" value="InterPro"/>
</dbReference>